<reference evidence="7 8" key="1">
    <citation type="submission" date="2016-06" db="EMBL/GenBank/DDBJ databases">
        <authorList>
            <person name="Kjaerup R.B."/>
            <person name="Dalgaard T.S."/>
            <person name="Juul-Madsen H.R."/>
        </authorList>
    </citation>
    <scope>NUCLEOTIDE SEQUENCE [LARGE SCALE GENOMIC DNA]</scope>
    <source>
        <strain evidence="7 8">Pb300</strain>
    </source>
</reference>
<sequence>MKFRLPSLHVEQPQSAFAEGNMRWTNRDLDPIPRHLRKWGVASLTTYWISDAVNIGTWQFASGIIAVGLSWRESLGIVALAFFIISWVIAFNGATGVIYHSPFPVLARASWGFRGSFIAVISRVILAVFWFAIQNVNGGNSVRIMIGAIWPSFLRLPNHIPESQGITTNGMVGYLIFFVIQFPFLCMHPNNLRWLFMAKSVLVPIAWIAMLIWAFKSTNGGEIFSQPRMVSGPAYSWAFLASLTSVIGNFSTLSVNQADFSRYSRVSVKWQALYVPMLPIVFTFISFIGVAVSSAAQSQYKLADIPWDPNVVVSLWENRACRFFGAFSLALSSLGVNISANSISAANDLMALVPRFVNIRRGQLLCALLSWTLLPWKILKSAGSFLNFMSAYAVFLGPIAGIMLFDFWVVKERKYDCVALYQPDNIYWYTNGVNWRAILAFVVGVAPTLPGLFNSVNHNIDPGVGVHVYQVGWFVGIVGASLVYLSLSYVFPATETRIERAILPDDIYMPQNGDVDGVPTAEQVESSGKSKNISRDAVVQPIYSVDRSDPLSVCYAITSS</sequence>
<dbReference type="GO" id="GO:0015205">
    <property type="term" value="F:nucleobase transmembrane transporter activity"/>
    <property type="evidence" value="ECO:0007669"/>
    <property type="project" value="TreeGrafter"/>
</dbReference>
<evidence type="ECO:0000256" key="5">
    <source>
        <dbReference type="ARBA" id="ARBA00023136"/>
    </source>
</evidence>
<dbReference type="CDD" id="cd11482">
    <property type="entry name" value="SLC-NCS1sbd_NRT1-like"/>
    <property type="match status" value="1"/>
</dbReference>
<feature type="transmembrane region" description="Helical" evidence="6">
    <location>
        <begin position="77"/>
        <end position="99"/>
    </location>
</feature>
<dbReference type="AlphaFoldDB" id="A0A1D2JK46"/>
<comment type="caution">
    <text evidence="7">The sequence shown here is derived from an EMBL/GenBank/DDBJ whole genome shotgun (WGS) entry which is preliminary data.</text>
</comment>
<dbReference type="GO" id="GO:0005886">
    <property type="term" value="C:plasma membrane"/>
    <property type="evidence" value="ECO:0007669"/>
    <property type="project" value="TreeGrafter"/>
</dbReference>
<dbReference type="EMBL" id="LZYO01000054">
    <property type="protein sequence ID" value="ODH39299.1"/>
    <property type="molecule type" value="Genomic_DNA"/>
</dbReference>
<evidence type="ECO:0000256" key="4">
    <source>
        <dbReference type="ARBA" id="ARBA00022989"/>
    </source>
</evidence>
<keyword evidence="3 6" id="KW-0812">Transmembrane</keyword>
<dbReference type="VEuPathDB" id="FungiDB:PADG_01154"/>
<feature type="transmembrane region" description="Helical" evidence="6">
    <location>
        <begin position="362"/>
        <end position="379"/>
    </location>
</feature>
<name>A0A1D2JK46_PARBR</name>
<gene>
    <name evidence="7" type="ORF">ACO22_01967</name>
</gene>
<feature type="transmembrane region" description="Helical" evidence="6">
    <location>
        <begin position="194"/>
        <end position="215"/>
    </location>
</feature>
<protein>
    <recommendedName>
        <fullName evidence="9">Uracil permease</fullName>
    </recommendedName>
</protein>
<dbReference type="InterPro" id="IPR001248">
    <property type="entry name" value="Pur-cyt_permease"/>
</dbReference>
<feature type="transmembrane region" description="Helical" evidence="6">
    <location>
        <begin position="385"/>
        <end position="405"/>
    </location>
</feature>
<dbReference type="PANTHER" id="PTHR30618:SF0">
    <property type="entry name" value="PURINE-URACIL PERMEASE NCS1"/>
    <property type="match status" value="1"/>
</dbReference>
<evidence type="ECO:0000313" key="8">
    <source>
        <dbReference type="Proteomes" id="UP000242814"/>
    </source>
</evidence>
<proteinExistence type="inferred from homology"/>
<feature type="transmembrane region" description="Helical" evidence="6">
    <location>
        <begin position="433"/>
        <end position="453"/>
    </location>
</feature>
<feature type="transmembrane region" description="Helical" evidence="6">
    <location>
        <begin position="473"/>
        <end position="491"/>
    </location>
</feature>
<feature type="transmembrane region" description="Helical" evidence="6">
    <location>
        <begin position="47"/>
        <end position="71"/>
    </location>
</feature>
<evidence type="ECO:0008006" key="9">
    <source>
        <dbReference type="Google" id="ProtNLM"/>
    </source>
</evidence>
<evidence type="ECO:0000256" key="1">
    <source>
        <dbReference type="ARBA" id="ARBA00004141"/>
    </source>
</evidence>
<comment type="similarity">
    <text evidence="2">Belongs to the purine-cytosine permease (2.A.39) family.</text>
</comment>
<dbReference type="InterPro" id="IPR045225">
    <property type="entry name" value="Uracil/uridine/allantoin_perm"/>
</dbReference>
<feature type="transmembrane region" description="Helical" evidence="6">
    <location>
        <begin position="111"/>
        <end position="133"/>
    </location>
</feature>
<feature type="transmembrane region" description="Helical" evidence="6">
    <location>
        <begin position="273"/>
        <end position="296"/>
    </location>
</feature>
<dbReference type="Proteomes" id="UP000242814">
    <property type="component" value="Unassembled WGS sequence"/>
</dbReference>
<dbReference type="Gene3D" id="1.10.4160.10">
    <property type="entry name" value="Hydantoin permease"/>
    <property type="match status" value="1"/>
</dbReference>
<dbReference type="FunFam" id="1.10.4160.10:FF:000001">
    <property type="entry name" value="Uracil permease, putative"/>
    <property type="match status" value="1"/>
</dbReference>
<evidence type="ECO:0000256" key="6">
    <source>
        <dbReference type="SAM" id="Phobius"/>
    </source>
</evidence>
<feature type="transmembrane region" description="Helical" evidence="6">
    <location>
        <begin position="323"/>
        <end position="341"/>
    </location>
</feature>
<keyword evidence="4 6" id="KW-1133">Transmembrane helix</keyword>
<accession>A0A1D2JK46</accession>
<organism evidence="7 8">
    <name type="scientific">Paracoccidioides brasiliensis</name>
    <dbReference type="NCBI Taxonomy" id="121759"/>
    <lineage>
        <taxon>Eukaryota</taxon>
        <taxon>Fungi</taxon>
        <taxon>Dikarya</taxon>
        <taxon>Ascomycota</taxon>
        <taxon>Pezizomycotina</taxon>
        <taxon>Eurotiomycetes</taxon>
        <taxon>Eurotiomycetidae</taxon>
        <taxon>Onygenales</taxon>
        <taxon>Ajellomycetaceae</taxon>
        <taxon>Paracoccidioides</taxon>
    </lineage>
</organism>
<feature type="transmembrane region" description="Helical" evidence="6">
    <location>
        <begin position="235"/>
        <end position="253"/>
    </location>
</feature>
<evidence type="ECO:0000256" key="3">
    <source>
        <dbReference type="ARBA" id="ARBA00022692"/>
    </source>
</evidence>
<evidence type="ECO:0000313" key="7">
    <source>
        <dbReference type="EMBL" id="ODH39299.1"/>
    </source>
</evidence>
<dbReference type="OMA" id="WRTGGMI"/>
<dbReference type="Pfam" id="PF02133">
    <property type="entry name" value="Transp_cyt_pur"/>
    <property type="match status" value="1"/>
</dbReference>
<dbReference type="VEuPathDB" id="FungiDB:PABG_02708"/>
<dbReference type="PANTHER" id="PTHR30618">
    <property type="entry name" value="NCS1 FAMILY PURINE/PYRIMIDINE TRANSPORTER"/>
    <property type="match status" value="1"/>
</dbReference>
<feature type="transmembrane region" description="Helical" evidence="6">
    <location>
        <begin position="171"/>
        <end position="187"/>
    </location>
</feature>
<comment type="subcellular location">
    <subcellularLocation>
        <location evidence="1">Membrane</location>
        <topology evidence="1">Multi-pass membrane protein</topology>
    </subcellularLocation>
</comment>
<keyword evidence="5 6" id="KW-0472">Membrane</keyword>
<evidence type="ECO:0000256" key="2">
    <source>
        <dbReference type="ARBA" id="ARBA00008974"/>
    </source>
</evidence>